<sequence>MSYKKGRGNARHGQKQSTQASSDISPKDAKAINTIYTDFDNGKYVECFTTCNDLIARLPSNPDIMAMKGAATYYLPISHASGVFSSEEIGGLSIPIFLRSEGWRLINEAIEVAEKGLKSYIPFHIASIIRRHEHLEASAIEYLQKASALSPSNSLFYKELSILYLHTGDYKKCEQSLLSFVSMASSTKASQAPRIFAFTSFLCNMIQNRLDAAAASSAEFKGILQKAAAGAVSQGGSAHRDASLYRSFYFDYVQALQAEHCVLALKAESGKNNSVKAFHQQLEEFPVQLKKTRSTKRYDREELLRQSLTVYKACEDMYLLTLRRLYCYTPFDLFVYEKIFELYLEKLHGITCVVNLTGRTEGDCVLATANEYAILYSAYSQFIAGTIECPCSTKPLPACFFHLLDPIQKPRQGRHASRNSFFDRTLCIQLAFMSSDYTAFKSEIHTVLSGKRVSPGLLHYISKLVNQLEKDVASQLYEDLIGGSYPVQHSAYINAYFSYAFAQLNPGDGDCNLLRCRGILEKVLLPCNQTEDANLPLVDSTRQLCACKSYLNDNASQEQIDAFKKEYTQELTDRLTVLRFKSPEELIAGRLNPDIFTLYAKMLHILGLPRSASIMSELVSIIDNSDRSASRIAVDMHMQVNAIPEAYTMYGKFIYQADPWLVCQDTQDVSVMGFLYRDYQDPDSVARLVDPFIDGKIDARPGSNAVELLATRIKAALTTTELAFDSYYELLDFHHYVVRVGYLVTYWRALLDYQKKLMTQASTREALLFVLELVLYILKLDDERMKRLSDVILSCEEGLTEKYRKSVIFYHELSKEKKDSEMEKKDAEEQPEALCDKDPYSIRAFLNFVTNLRSTEPEKCTDYASSMLGHKLWFLIERLPKQPATGADLTNRRFHALQNMLGGRVLLALKDLKDASPEAVADVATVAHCGLTRTPVALRQASSAALSKFLTEATDRASQSTASVLRRAAEHVAHTSSTLLQDQ</sequence>
<feature type="compositionally biased region" description="Basic residues" evidence="1">
    <location>
        <begin position="1"/>
        <end position="14"/>
    </location>
</feature>
<evidence type="ECO:0000313" key="3">
    <source>
        <dbReference type="Proteomes" id="UP000001548"/>
    </source>
</evidence>
<dbReference type="GO" id="GO:0010698">
    <property type="term" value="F:acetyltransferase activator activity"/>
    <property type="evidence" value="ECO:0000318"/>
    <property type="project" value="GO_Central"/>
</dbReference>
<organism evidence="2 3">
    <name type="scientific">Giardia intestinalis (strain ATCC 50803 / WB clone C6)</name>
    <name type="common">Giardia lamblia</name>
    <dbReference type="NCBI Taxonomy" id="184922"/>
    <lineage>
        <taxon>Eukaryota</taxon>
        <taxon>Metamonada</taxon>
        <taxon>Diplomonadida</taxon>
        <taxon>Hexamitidae</taxon>
        <taxon>Giardiinae</taxon>
        <taxon>Giardia</taxon>
    </lineage>
</organism>
<dbReference type="VEuPathDB" id="GiardiaDB:GL50803_16312"/>
<name>A8BZ88_GIAIC</name>
<evidence type="ECO:0000256" key="1">
    <source>
        <dbReference type="SAM" id="MobiDB-lite"/>
    </source>
</evidence>
<dbReference type="Proteomes" id="UP000001548">
    <property type="component" value="Unassembled WGS sequence"/>
</dbReference>
<feature type="region of interest" description="Disordered" evidence="1">
    <location>
        <begin position="1"/>
        <end position="25"/>
    </location>
</feature>
<keyword evidence="3" id="KW-1185">Reference proteome</keyword>
<dbReference type="FunFam" id="1.25.40.1040:FF:000026">
    <property type="entry name" value="Putative nucleotide kinase"/>
    <property type="match status" value="1"/>
</dbReference>
<proteinExistence type="predicted"/>
<feature type="compositionally biased region" description="Polar residues" evidence="1">
    <location>
        <begin position="15"/>
        <end position="24"/>
    </location>
</feature>
<dbReference type="PANTHER" id="PTHR22767:SF2">
    <property type="entry name" value="N(ALPHA)-ACETYLTRANSFERASE 15_16, ISOFORM A"/>
    <property type="match status" value="1"/>
</dbReference>
<dbReference type="EMBL" id="AACB03000001">
    <property type="protein sequence ID" value="KAE8304604.1"/>
    <property type="molecule type" value="Genomic_DNA"/>
</dbReference>
<dbReference type="SUPFAM" id="SSF48452">
    <property type="entry name" value="TPR-like"/>
    <property type="match status" value="1"/>
</dbReference>
<accession>A8BZ88</accession>
<dbReference type="Gene3D" id="1.25.40.1040">
    <property type="match status" value="1"/>
</dbReference>
<dbReference type="AlphaFoldDB" id="A8BZ88"/>
<dbReference type="RefSeq" id="XP_001704054.1">
    <property type="nucleotide sequence ID" value="XM_001704002.1"/>
</dbReference>
<protein>
    <submittedName>
        <fullName evidence="2">Uncharacterized protein</fullName>
    </submittedName>
</protein>
<dbReference type="InterPro" id="IPR011990">
    <property type="entry name" value="TPR-like_helical_dom_sf"/>
</dbReference>
<reference evidence="2 3" key="1">
    <citation type="journal article" date="2007" name="Science">
        <title>Genomic minimalism in the early diverging intestinal parasite Giardia lamblia.</title>
        <authorList>
            <person name="Morrison H.G."/>
            <person name="McArthur A.G."/>
            <person name="Gillin F.D."/>
            <person name="Aley S.B."/>
            <person name="Adam R.D."/>
            <person name="Olsen G.J."/>
            <person name="Best A.A."/>
            <person name="Cande W.Z."/>
            <person name="Chen F."/>
            <person name="Cipriano M.J."/>
            <person name="Davids B.J."/>
            <person name="Dawson S.C."/>
            <person name="Elmendorf H.G."/>
            <person name="Hehl A.B."/>
            <person name="Holder M.E."/>
            <person name="Huse S.M."/>
            <person name="Kim U.U."/>
            <person name="Lasek-Nesselquist E."/>
            <person name="Manning G."/>
            <person name="Nigam A."/>
            <person name="Nixon J.E."/>
            <person name="Palm D."/>
            <person name="Passamaneck N.E."/>
            <person name="Prabhu A."/>
            <person name="Reich C.I."/>
            <person name="Reiner D.S."/>
            <person name="Samuelson J."/>
            <person name="Svard S.G."/>
            <person name="Sogin M.L."/>
        </authorList>
    </citation>
    <scope>NUCLEOTIDE SEQUENCE [LARGE SCALE GENOMIC DNA]</scope>
    <source>
        <strain evidence="2 3">WB C6</strain>
    </source>
</reference>
<dbReference type="OMA" id="YVECFTT"/>
<dbReference type="PANTHER" id="PTHR22767">
    <property type="entry name" value="N-TERMINAL ACETYLTRANSFERASE-RELATED"/>
    <property type="match status" value="1"/>
</dbReference>
<dbReference type="KEGG" id="gla:GL50803_0016312"/>
<comment type="caution">
    <text evidence="2">The sequence shown here is derived from an EMBL/GenBank/DDBJ whole genome shotgun (WGS) entry which is preliminary data.</text>
</comment>
<dbReference type="GO" id="GO:0005737">
    <property type="term" value="C:cytoplasm"/>
    <property type="evidence" value="ECO:0000318"/>
    <property type="project" value="GO_Central"/>
</dbReference>
<dbReference type="HOGENOM" id="CLU_303156_0_0_1"/>
<dbReference type="GeneID" id="5696922"/>
<evidence type="ECO:0000313" key="2">
    <source>
        <dbReference type="EMBL" id="KAE8304604.1"/>
    </source>
</evidence>
<gene>
    <name evidence="2" type="ORF">GL50803_0016312</name>
</gene>